<protein>
    <recommendedName>
        <fullName evidence="1">DUF4440 domain-containing protein</fullName>
    </recommendedName>
</protein>
<dbReference type="HOGENOM" id="CLU_129336_2_0_11"/>
<sequence>MTAGIDQGLDDLIKRYERAFNTNDAESMNALFVEDPVFVNFGGNLVDDRESLYRVQRFVFGSGGPLEDVSVSYTIERITHLTAGRAVIHARQRTLGADTASTDRPRKDPMEAIFMVVAELVGDEWRIRIGQNTPVA</sequence>
<dbReference type="InterPro" id="IPR032710">
    <property type="entry name" value="NTF2-like_dom_sf"/>
</dbReference>
<dbReference type="NCBIfam" id="TIGR02246">
    <property type="entry name" value="SgcJ/EcaC family oxidoreductase"/>
    <property type="match status" value="1"/>
</dbReference>
<dbReference type="Pfam" id="PF14534">
    <property type="entry name" value="DUF4440"/>
    <property type="match status" value="1"/>
</dbReference>
<dbReference type="Proteomes" id="UP000004926">
    <property type="component" value="Chromosome"/>
</dbReference>
<gene>
    <name evidence="2" type="ORF">SacmaDRAFT_5056</name>
</gene>
<accession>H5X325</accession>
<name>H5X325_9PSEU</name>
<evidence type="ECO:0000259" key="1">
    <source>
        <dbReference type="Pfam" id="PF14534"/>
    </source>
</evidence>
<dbReference type="RefSeq" id="WP_009156601.1">
    <property type="nucleotide sequence ID" value="NZ_CM001439.1"/>
</dbReference>
<evidence type="ECO:0000313" key="2">
    <source>
        <dbReference type="EMBL" id="EHR53224.1"/>
    </source>
</evidence>
<keyword evidence="3" id="KW-1185">Reference proteome</keyword>
<reference evidence="2 3" key="1">
    <citation type="journal article" date="2012" name="Stand. Genomic Sci.">
        <title>Genome sequence of the ocean sediment bacterium Saccharomonospora marina type strain (XMU15(T)).</title>
        <authorList>
            <person name="Klenk H.P."/>
            <person name="Lu M."/>
            <person name="Lucas S."/>
            <person name="Lapidus A."/>
            <person name="Copeland A."/>
            <person name="Pitluck S."/>
            <person name="Goodwin L.A."/>
            <person name="Han C."/>
            <person name="Tapia R."/>
            <person name="Brambilla E.M."/>
            <person name="Potter G."/>
            <person name="Land M."/>
            <person name="Ivanova N."/>
            <person name="Rohde M."/>
            <person name="Goker M."/>
            <person name="Detter J.C."/>
            <person name="Li W.J."/>
            <person name="Kyrpides N.C."/>
            <person name="Woyke T."/>
        </authorList>
    </citation>
    <scope>NUCLEOTIDE SEQUENCE [LARGE SCALE GENOMIC DNA]</scope>
    <source>
        <strain evidence="2 3">XMU15</strain>
    </source>
</reference>
<dbReference type="SUPFAM" id="SSF54427">
    <property type="entry name" value="NTF2-like"/>
    <property type="match status" value="1"/>
</dbReference>
<proteinExistence type="predicted"/>
<dbReference type="EMBL" id="CM001439">
    <property type="protein sequence ID" value="EHR53224.1"/>
    <property type="molecule type" value="Genomic_DNA"/>
</dbReference>
<evidence type="ECO:0000313" key="3">
    <source>
        <dbReference type="Proteomes" id="UP000004926"/>
    </source>
</evidence>
<dbReference type="Gene3D" id="3.10.450.50">
    <property type="match status" value="1"/>
</dbReference>
<dbReference type="AlphaFoldDB" id="H5X325"/>
<dbReference type="InterPro" id="IPR027843">
    <property type="entry name" value="DUF4440"/>
</dbReference>
<feature type="domain" description="DUF4440" evidence="1">
    <location>
        <begin position="11"/>
        <end position="127"/>
    </location>
</feature>
<organism evidence="2 3">
    <name type="scientific">Saccharomonospora marina XMU15</name>
    <dbReference type="NCBI Taxonomy" id="882083"/>
    <lineage>
        <taxon>Bacteria</taxon>
        <taxon>Bacillati</taxon>
        <taxon>Actinomycetota</taxon>
        <taxon>Actinomycetes</taxon>
        <taxon>Pseudonocardiales</taxon>
        <taxon>Pseudonocardiaceae</taxon>
        <taxon>Saccharomonospora</taxon>
    </lineage>
</organism>
<dbReference type="InterPro" id="IPR011944">
    <property type="entry name" value="Steroid_delta5-4_isomerase"/>
</dbReference>
<dbReference type="eggNOG" id="ENOG5031PRV">
    <property type="taxonomic scope" value="Bacteria"/>
</dbReference>